<protein>
    <submittedName>
        <fullName evidence="1">Uncharacterized protein</fullName>
    </submittedName>
</protein>
<keyword evidence="2" id="KW-1185">Reference proteome</keyword>
<sequence>MLVLDLWAHRPVDVLNTAFQFVSRIFTHLAMIVADKRDGFLFIGFRQRLTTIKIGARLAGGRLRQAGRAALAAAITSLNLTNRLVNGGDTASSSLTHSTVNQISNGLHQAHS</sequence>
<organism evidence="1 2">
    <name type="scientific">Klebsiella indica</name>
    <dbReference type="NCBI Taxonomy" id="2582917"/>
    <lineage>
        <taxon>Bacteria</taxon>
        <taxon>Pseudomonadati</taxon>
        <taxon>Pseudomonadota</taxon>
        <taxon>Gammaproteobacteria</taxon>
        <taxon>Enterobacterales</taxon>
        <taxon>Enterobacteriaceae</taxon>
        <taxon>Klebsiella/Raoultella group</taxon>
        <taxon>Klebsiella</taxon>
    </lineage>
</organism>
<name>A0A5R9LPJ2_9ENTR</name>
<evidence type="ECO:0000313" key="1">
    <source>
        <dbReference type="EMBL" id="TLV23428.1"/>
    </source>
</evidence>
<dbReference type="AlphaFoldDB" id="A0A5R9LPJ2"/>
<dbReference type="EMBL" id="VCHQ01000002">
    <property type="protein sequence ID" value="TLV23428.1"/>
    <property type="molecule type" value="Genomic_DNA"/>
</dbReference>
<dbReference type="Proteomes" id="UP000307430">
    <property type="component" value="Unassembled WGS sequence"/>
</dbReference>
<reference evidence="1 2" key="1">
    <citation type="submission" date="2019-05" db="EMBL/GenBank/DDBJ databases">
        <title>Genome sequence of Klebsiella sp strain TOUT106.</title>
        <authorList>
            <person name="Rahi P."/>
            <person name="Chaudhari D."/>
        </authorList>
    </citation>
    <scope>NUCLEOTIDE SEQUENCE [LARGE SCALE GENOMIC DNA]</scope>
    <source>
        <strain evidence="1 2">TOUT106</strain>
    </source>
</reference>
<comment type="caution">
    <text evidence="1">The sequence shown here is derived from an EMBL/GenBank/DDBJ whole genome shotgun (WGS) entry which is preliminary data.</text>
</comment>
<accession>A0A5R9LPJ2</accession>
<evidence type="ECO:0000313" key="2">
    <source>
        <dbReference type="Proteomes" id="UP000307430"/>
    </source>
</evidence>
<proteinExistence type="predicted"/>
<gene>
    <name evidence="1" type="ORF">FE839_01510</name>
</gene>